<evidence type="ECO:0008006" key="4">
    <source>
        <dbReference type="Google" id="ProtNLM"/>
    </source>
</evidence>
<sequence length="600" mass="63781">MLRRPVESALDPDKVPSTGTTLTVPAGANTQAGDTLHVYWDGDGVSDDWPFPIGSNQAGRPVPFPISKALVDGNLNADVIARYELMRDGQMRHSEQLAFRVGAVSLDLPVPTIDEAPNGTLDPAAARDSLTAIVNYPDSQPTDEVQVTWAGNGEAGSTESEWMTVGSVPLSVPLDNKVVVFNLGATVTVRYEVRRNGAVVGTSDELTLPVSDFDISPGGPLPVPILKDHPGEELDIGEIEGAGIVQVVPPWPLIAIDQRFWLDLEGEKADGSPHVYAQANGVSVTAQHVANGLPNRRVPAAYFTELGDGTELKLVFRVAFDGGNAKADAVTFPQRVYTVRAFEEVTPTIDSVVDDKGNNIPNGGTTNSTSVTLSGKATANRSVEILDGEAPVGNAEVGPQGSWTQAITGLDVRTHRFTARANYGSRPVSEAHSVGIVKGCYEDFSSFAIGTRIINTDLEAPSGLRLRRYIERAPEAVTEINIGGHGRPAALASCRVGSAIIWYGIELSASNSCPLRGNINIIGRTRGHITADGLALLFLDANARPIGANKIISRDAAGWTPFSRKFQIPAGTVSIRFYHASTPSSSSAFEIYSVEWGADT</sequence>
<accession>A0A119AUT7</accession>
<comment type="caution">
    <text evidence="2">The sequence shown here is derived from an EMBL/GenBank/DDBJ whole genome shotgun (WGS) entry which is preliminary data.</text>
</comment>
<proteinExistence type="predicted"/>
<dbReference type="InterPro" id="IPR013783">
    <property type="entry name" value="Ig-like_fold"/>
</dbReference>
<dbReference type="Proteomes" id="UP000062317">
    <property type="component" value="Unassembled WGS sequence"/>
</dbReference>
<protein>
    <recommendedName>
        <fullName evidence="4">Bacterial Ig-like domain-containing protein</fullName>
    </recommendedName>
</protein>
<dbReference type="EMBL" id="LPEQ01000054">
    <property type="protein sequence ID" value="KVV49565.1"/>
    <property type="molecule type" value="Genomic_DNA"/>
</dbReference>
<feature type="compositionally biased region" description="Polar residues" evidence="1">
    <location>
        <begin position="17"/>
        <end position="28"/>
    </location>
</feature>
<evidence type="ECO:0000313" key="3">
    <source>
        <dbReference type="Proteomes" id="UP000062317"/>
    </source>
</evidence>
<dbReference type="Gene3D" id="2.60.40.10">
    <property type="entry name" value="Immunoglobulins"/>
    <property type="match status" value="1"/>
</dbReference>
<feature type="region of interest" description="Disordered" evidence="1">
    <location>
        <begin position="1"/>
        <end position="28"/>
    </location>
</feature>
<evidence type="ECO:0000256" key="1">
    <source>
        <dbReference type="SAM" id="MobiDB-lite"/>
    </source>
</evidence>
<gene>
    <name evidence="2" type="ORF">WT27_02260</name>
</gene>
<name>A0A119AUT7_9BURK</name>
<evidence type="ECO:0000313" key="2">
    <source>
        <dbReference type="EMBL" id="KVV49565.1"/>
    </source>
</evidence>
<feature type="compositionally biased region" description="Basic and acidic residues" evidence="1">
    <location>
        <begin position="1"/>
        <end position="14"/>
    </location>
</feature>
<organism evidence="2 3">
    <name type="scientific">Burkholderia territorii</name>
    <dbReference type="NCBI Taxonomy" id="1503055"/>
    <lineage>
        <taxon>Bacteria</taxon>
        <taxon>Pseudomonadati</taxon>
        <taxon>Pseudomonadota</taxon>
        <taxon>Betaproteobacteria</taxon>
        <taxon>Burkholderiales</taxon>
        <taxon>Burkholderiaceae</taxon>
        <taxon>Burkholderia</taxon>
        <taxon>Burkholderia cepacia complex</taxon>
    </lineage>
</organism>
<keyword evidence="3" id="KW-1185">Reference proteome</keyword>
<reference evidence="2 3" key="1">
    <citation type="submission" date="2015-11" db="EMBL/GenBank/DDBJ databases">
        <title>Expanding the genomic diversity of Burkholderia species for the development of highly accurate diagnostics.</title>
        <authorList>
            <person name="Sahl J."/>
            <person name="Keim P."/>
            <person name="Wagner D."/>
        </authorList>
    </citation>
    <scope>NUCLEOTIDE SEQUENCE [LARGE SCALE GENOMIC DNA]</scope>
    <source>
        <strain evidence="2 3">MSMB1301WGS</strain>
    </source>
</reference>
<dbReference type="AlphaFoldDB" id="A0A119AUT7"/>